<feature type="domain" description="ATP-grasp" evidence="5">
    <location>
        <begin position="114"/>
        <end position="315"/>
    </location>
</feature>
<sequence length="422" mass="45505">MTLIIVGYLPVLPVLDHFPPDSVLLVDEPDVIRKRGVAAAMAGAPMLRELIGWEYTSPASADEFYNTHPDLAPTMVVPLLEYATPFAARLAERYGLPGAGSAAAAILRDKSQLRRVTRAAGIANPPSRGVDCPDDVRAFMAEFPGPVVLKPANRQASVGTKVLHDATEVDQAWAECVAQDEGALVPDRRMPLHMLVEGYLRGPEYSVELLVREGETLFANVTAKTLFPGPRPVELGHTVPADIPDALAARMRDRTEAVLRAVGFASGVVHCEWIVVEGEPHLVECAGRFPGDGIAELIERAYPVNLAAAYYAVMRGERPDPLPTRARHGATVRFLRLAPGEVTTIEGVDEAAAIPGVVRATLTVTEGDEVRELRSSWDRAGSVMAVAETPGAAEKTAELAIERIRVEVLSTRPVTIPGRIHR</sequence>
<dbReference type="GO" id="GO:0016829">
    <property type="term" value="F:lyase activity"/>
    <property type="evidence" value="ECO:0007669"/>
    <property type="project" value="UniProtKB-KW"/>
</dbReference>
<accession>A0A918GH42</accession>
<dbReference type="InterPro" id="IPR013815">
    <property type="entry name" value="ATP_grasp_subdomain_1"/>
</dbReference>
<dbReference type="Proteomes" id="UP000660680">
    <property type="component" value="Unassembled WGS sequence"/>
</dbReference>
<evidence type="ECO:0000256" key="3">
    <source>
        <dbReference type="ARBA" id="ARBA00022840"/>
    </source>
</evidence>
<dbReference type="PANTHER" id="PTHR43585:SF2">
    <property type="entry name" value="ATP-GRASP ENZYME FSQD"/>
    <property type="match status" value="1"/>
</dbReference>
<reference evidence="6" key="1">
    <citation type="journal article" date="2014" name="Int. J. Syst. Evol. Microbiol.">
        <title>Complete genome sequence of Corynebacterium casei LMG S-19264T (=DSM 44701T), isolated from a smear-ripened cheese.</title>
        <authorList>
            <consortium name="US DOE Joint Genome Institute (JGI-PGF)"/>
            <person name="Walter F."/>
            <person name="Albersmeier A."/>
            <person name="Kalinowski J."/>
            <person name="Ruckert C."/>
        </authorList>
    </citation>
    <scope>NUCLEOTIDE SEQUENCE</scope>
    <source>
        <strain evidence="6">JCM 3276</strain>
    </source>
</reference>
<dbReference type="RefSeq" id="WP_189211218.1">
    <property type="nucleotide sequence ID" value="NZ_BMRB01000002.1"/>
</dbReference>
<dbReference type="EMBL" id="BMRB01000002">
    <property type="protein sequence ID" value="GGS35393.1"/>
    <property type="molecule type" value="Genomic_DNA"/>
</dbReference>
<evidence type="ECO:0000313" key="6">
    <source>
        <dbReference type="EMBL" id="GGS35393.1"/>
    </source>
</evidence>
<dbReference type="Gene3D" id="3.30.1490.20">
    <property type="entry name" value="ATP-grasp fold, A domain"/>
    <property type="match status" value="1"/>
</dbReference>
<proteinExistence type="predicted"/>
<keyword evidence="7" id="KW-1185">Reference proteome</keyword>
<keyword evidence="1" id="KW-0436">Ligase</keyword>
<dbReference type="PANTHER" id="PTHR43585">
    <property type="entry name" value="FUMIPYRROLE BIOSYNTHESIS PROTEIN C"/>
    <property type="match status" value="1"/>
</dbReference>
<dbReference type="SUPFAM" id="SSF56059">
    <property type="entry name" value="Glutathione synthetase ATP-binding domain-like"/>
    <property type="match status" value="1"/>
</dbReference>
<dbReference type="GO" id="GO:0016874">
    <property type="term" value="F:ligase activity"/>
    <property type="evidence" value="ECO:0007669"/>
    <property type="project" value="UniProtKB-KW"/>
</dbReference>
<dbReference type="InterPro" id="IPR052032">
    <property type="entry name" value="ATP-dep_AA_Ligase"/>
</dbReference>
<evidence type="ECO:0000313" key="7">
    <source>
        <dbReference type="Proteomes" id="UP000660680"/>
    </source>
</evidence>
<dbReference type="GO" id="GO:0046872">
    <property type="term" value="F:metal ion binding"/>
    <property type="evidence" value="ECO:0007669"/>
    <property type="project" value="InterPro"/>
</dbReference>
<organism evidence="6 7">
    <name type="scientific">Actinokineospora fastidiosa</name>
    <dbReference type="NCBI Taxonomy" id="1816"/>
    <lineage>
        <taxon>Bacteria</taxon>
        <taxon>Bacillati</taxon>
        <taxon>Actinomycetota</taxon>
        <taxon>Actinomycetes</taxon>
        <taxon>Pseudonocardiales</taxon>
        <taxon>Pseudonocardiaceae</taxon>
        <taxon>Actinokineospora</taxon>
    </lineage>
</organism>
<keyword evidence="2 4" id="KW-0547">Nucleotide-binding</keyword>
<comment type="caution">
    <text evidence="6">The sequence shown here is derived from an EMBL/GenBank/DDBJ whole genome shotgun (WGS) entry which is preliminary data.</text>
</comment>
<evidence type="ECO:0000256" key="2">
    <source>
        <dbReference type="ARBA" id="ARBA00022741"/>
    </source>
</evidence>
<dbReference type="PROSITE" id="PS50975">
    <property type="entry name" value="ATP_GRASP"/>
    <property type="match status" value="1"/>
</dbReference>
<dbReference type="Pfam" id="PF18603">
    <property type="entry name" value="LAL_C2"/>
    <property type="match status" value="1"/>
</dbReference>
<keyword evidence="6" id="KW-0456">Lyase</keyword>
<dbReference type="AlphaFoldDB" id="A0A918GH42"/>
<dbReference type="Pfam" id="PF13535">
    <property type="entry name" value="ATP-grasp_4"/>
    <property type="match status" value="1"/>
</dbReference>
<keyword evidence="3 4" id="KW-0067">ATP-binding</keyword>
<protein>
    <submittedName>
        <fullName evidence="6">Argininosuccinate lyase</fullName>
    </submittedName>
</protein>
<reference evidence="6" key="2">
    <citation type="submission" date="2020-09" db="EMBL/GenBank/DDBJ databases">
        <authorList>
            <person name="Sun Q."/>
            <person name="Ohkuma M."/>
        </authorList>
    </citation>
    <scope>NUCLEOTIDE SEQUENCE</scope>
    <source>
        <strain evidence="6">JCM 3276</strain>
    </source>
</reference>
<dbReference type="GO" id="GO:0005524">
    <property type="term" value="F:ATP binding"/>
    <property type="evidence" value="ECO:0007669"/>
    <property type="project" value="UniProtKB-UniRule"/>
</dbReference>
<evidence type="ECO:0000256" key="1">
    <source>
        <dbReference type="ARBA" id="ARBA00022598"/>
    </source>
</evidence>
<gene>
    <name evidence="6" type="ORF">GCM10010171_32450</name>
</gene>
<dbReference type="InterPro" id="IPR040570">
    <property type="entry name" value="LAL_C2"/>
</dbReference>
<name>A0A918GH42_9PSEU</name>
<evidence type="ECO:0000259" key="5">
    <source>
        <dbReference type="PROSITE" id="PS50975"/>
    </source>
</evidence>
<evidence type="ECO:0000256" key="4">
    <source>
        <dbReference type="PROSITE-ProRule" id="PRU00409"/>
    </source>
</evidence>
<dbReference type="Gene3D" id="3.30.470.20">
    <property type="entry name" value="ATP-grasp fold, B domain"/>
    <property type="match status" value="1"/>
</dbReference>
<dbReference type="InterPro" id="IPR011761">
    <property type="entry name" value="ATP-grasp"/>
</dbReference>